<evidence type="ECO:0000313" key="2">
    <source>
        <dbReference type="EMBL" id="UOQ71801.1"/>
    </source>
</evidence>
<dbReference type="KEGG" id="hcu:MUN79_24895"/>
<accession>A0A8T9Q5V3</accession>
<keyword evidence="1" id="KW-0472">Membrane</keyword>
<organism evidence="2 3">
    <name type="scientific">Hymenobacter cellulosilyticus</name>
    <dbReference type="NCBI Taxonomy" id="2932248"/>
    <lineage>
        <taxon>Bacteria</taxon>
        <taxon>Pseudomonadati</taxon>
        <taxon>Bacteroidota</taxon>
        <taxon>Cytophagia</taxon>
        <taxon>Cytophagales</taxon>
        <taxon>Hymenobacteraceae</taxon>
        <taxon>Hymenobacter</taxon>
    </lineage>
</organism>
<reference evidence="2" key="1">
    <citation type="submission" date="2022-04" db="EMBL/GenBank/DDBJ databases">
        <title>Hymenobacter sp. isolated from the air.</title>
        <authorList>
            <person name="Won M."/>
            <person name="Lee C.-M."/>
            <person name="Woen H.-Y."/>
            <person name="Kwon S.-W."/>
        </authorList>
    </citation>
    <scope>NUCLEOTIDE SEQUENCE</scope>
    <source>
        <strain evidence="2">5116S-3</strain>
    </source>
</reference>
<sequence length="119" mass="13484">MLLFTGAGHFAFTKGMMLMLPDFVPARKAVVWLTGGLEIAAAIGLLVPSLRPTTGELLIWFFVLVLPANIHAARTWLNYETGTDDGYGPVYLWFRIPLQLFFIDWVWYFAVYLPDSDLL</sequence>
<feature type="transmembrane region" description="Helical" evidence="1">
    <location>
        <begin position="92"/>
        <end position="113"/>
    </location>
</feature>
<protein>
    <recommendedName>
        <fullName evidence="4">DoxX family protein</fullName>
    </recommendedName>
</protein>
<keyword evidence="1" id="KW-0812">Transmembrane</keyword>
<gene>
    <name evidence="2" type="ORF">MUN79_24895</name>
</gene>
<dbReference type="RefSeq" id="WP_244675203.1">
    <property type="nucleotide sequence ID" value="NZ_CP095046.1"/>
</dbReference>
<evidence type="ECO:0000313" key="3">
    <source>
        <dbReference type="Proteomes" id="UP000831796"/>
    </source>
</evidence>
<name>A0A8T9Q5V3_9BACT</name>
<feature type="transmembrane region" description="Helical" evidence="1">
    <location>
        <begin position="57"/>
        <end position="77"/>
    </location>
</feature>
<dbReference type="PANTHER" id="PTHR36974">
    <property type="entry name" value="MEMBRANE PROTEIN-RELATED"/>
    <property type="match status" value="1"/>
</dbReference>
<evidence type="ECO:0000256" key="1">
    <source>
        <dbReference type="SAM" id="Phobius"/>
    </source>
</evidence>
<keyword evidence="3" id="KW-1185">Reference proteome</keyword>
<dbReference type="Proteomes" id="UP000831796">
    <property type="component" value="Chromosome"/>
</dbReference>
<evidence type="ECO:0008006" key="4">
    <source>
        <dbReference type="Google" id="ProtNLM"/>
    </source>
</evidence>
<keyword evidence="1" id="KW-1133">Transmembrane helix</keyword>
<proteinExistence type="predicted"/>
<dbReference type="PANTHER" id="PTHR36974:SF1">
    <property type="entry name" value="DOXX FAMILY MEMBRANE PROTEIN"/>
    <property type="match status" value="1"/>
</dbReference>
<dbReference type="AlphaFoldDB" id="A0A8T9Q5V3"/>
<dbReference type="EMBL" id="CP095046">
    <property type="protein sequence ID" value="UOQ71801.1"/>
    <property type="molecule type" value="Genomic_DNA"/>
</dbReference>
<feature type="transmembrane region" description="Helical" evidence="1">
    <location>
        <begin position="29"/>
        <end position="50"/>
    </location>
</feature>